<dbReference type="Gene3D" id="3.40.50.150">
    <property type="entry name" value="Vaccinia Virus protein VP39"/>
    <property type="match status" value="2"/>
</dbReference>
<dbReference type="InterPro" id="IPR018117">
    <property type="entry name" value="C5_DNA_meth_AS"/>
</dbReference>
<dbReference type="GO" id="GO:0032259">
    <property type="term" value="P:methylation"/>
    <property type="evidence" value="ECO:0007669"/>
    <property type="project" value="UniProtKB-KW"/>
</dbReference>
<dbReference type="PANTHER" id="PTHR10629">
    <property type="entry name" value="CYTOSINE-SPECIFIC METHYLTRANSFERASE"/>
    <property type="match status" value="1"/>
</dbReference>
<dbReference type="AlphaFoldDB" id="A0A564U8B5"/>
<dbReference type="EC" id="2.1.1.37" evidence="1"/>
<keyword evidence="2 6" id="KW-0489">Methyltransferase</keyword>
<feature type="active site" evidence="6">
    <location>
        <position position="77"/>
    </location>
</feature>
<protein>
    <recommendedName>
        <fullName evidence="1">DNA (cytosine-5-)-methyltransferase</fullName>
        <ecNumber evidence="1">2.1.1.37</ecNumber>
    </recommendedName>
</protein>
<dbReference type="InterPro" id="IPR050390">
    <property type="entry name" value="C5-Methyltransferase"/>
</dbReference>
<accession>A0A564U8B5</accession>
<comment type="similarity">
    <text evidence="6">Belongs to the class I-like SAM-binding methyltransferase superfamily. C5-methyltransferase family.</text>
</comment>
<evidence type="ECO:0000256" key="6">
    <source>
        <dbReference type="PROSITE-ProRule" id="PRU01016"/>
    </source>
</evidence>
<dbReference type="GO" id="GO:0003677">
    <property type="term" value="F:DNA binding"/>
    <property type="evidence" value="ECO:0007669"/>
    <property type="project" value="TreeGrafter"/>
</dbReference>
<dbReference type="PANTHER" id="PTHR10629:SF52">
    <property type="entry name" value="DNA (CYTOSINE-5)-METHYLTRANSFERASE 1"/>
    <property type="match status" value="1"/>
</dbReference>
<organism evidence="8 9">
    <name type="scientific">Dorea formicigenerans</name>
    <dbReference type="NCBI Taxonomy" id="39486"/>
    <lineage>
        <taxon>Bacteria</taxon>
        <taxon>Bacillati</taxon>
        <taxon>Bacillota</taxon>
        <taxon>Clostridia</taxon>
        <taxon>Lachnospirales</taxon>
        <taxon>Lachnospiraceae</taxon>
        <taxon>Dorea</taxon>
    </lineage>
</organism>
<proteinExistence type="inferred from homology"/>
<dbReference type="EMBL" id="CABHNI010000041">
    <property type="protein sequence ID" value="VUX15552.1"/>
    <property type="molecule type" value="Genomic_DNA"/>
</dbReference>
<dbReference type="SUPFAM" id="SSF53335">
    <property type="entry name" value="S-adenosyl-L-methionine-dependent methyltransferases"/>
    <property type="match status" value="1"/>
</dbReference>
<dbReference type="PRINTS" id="PR00105">
    <property type="entry name" value="C5METTRFRASE"/>
</dbReference>
<dbReference type="InterPro" id="IPR031303">
    <property type="entry name" value="C5_meth_CS"/>
</dbReference>
<keyword evidence="3 6" id="KW-0808">Transferase</keyword>
<keyword evidence="4 6" id="KW-0949">S-adenosyl-L-methionine</keyword>
<dbReference type="InterPro" id="IPR029063">
    <property type="entry name" value="SAM-dependent_MTases_sf"/>
</dbReference>
<evidence type="ECO:0000256" key="5">
    <source>
        <dbReference type="ARBA" id="ARBA00022747"/>
    </source>
</evidence>
<dbReference type="GO" id="GO:0009307">
    <property type="term" value="P:DNA restriction-modification system"/>
    <property type="evidence" value="ECO:0007669"/>
    <property type="project" value="UniProtKB-KW"/>
</dbReference>
<dbReference type="PROSITE" id="PS51679">
    <property type="entry name" value="SAM_MT_C5"/>
    <property type="match status" value="1"/>
</dbReference>
<dbReference type="PROSITE" id="PS00095">
    <property type="entry name" value="C5_MTASE_2"/>
    <property type="match status" value="1"/>
</dbReference>
<dbReference type="Proteomes" id="UP000358366">
    <property type="component" value="Unassembled WGS sequence"/>
</dbReference>
<dbReference type="Gene3D" id="3.90.120.10">
    <property type="entry name" value="DNA Methylase, subunit A, domain 2"/>
    <property type="match status" value="1"/>
</dbReference>
<evidence type="ECO:0000313" key="8">
    <source>
        <dbReference type="EMBL" id="VUX15552.1"/>
    </source>
</evidence>
<dbReference type="GO" id="GO:0044027">
    <property type="term" value="P:negative regulation of gene expression via chromosomal CpG island methylation"/>
    <property type="evidence" value="ECO:0007669"/>
    <property type="project" value="TreeGrafter"/>
</dbReference>
<dbReference type="PROSITE" id="PS00094">
    <property type="entry name" value="C5_MTASE_1"/>
    <property type="match status" value="1"/>
</dbReference>
<name>A0A564U8B5_9FIRM</name>
<feature type="region of interest" description="Disordered" evidence="7">
    <location>
        <begin position="434"/>
        <end position="459"/>
    </location>
</feature>
<dbReference type="GO" id="GO:0003886">
    <property type="term" value="F:DNA (cytosine-5-)-methyltransferase activity"/>
    <property type="evidence" value="ECO:0007669"/>
    <property type="project" value="UniProtKB-EC"/>
</dbReference>
<evidence type="ECO:0000256" key="3">
    <source>
        <dbReference type="ARBA" id="ARBA00022679"/>
    </source>
</evidence>
<sequence length="550" mass="63913">MLKILDLFAGAGGLSYGFEKTGQFQVVAIVENNRNAAKTYLRNHPGLKNYEDILTVKFEQIKRECEGIDVIIGGPPCQGFSNANRQRRHLINGSNELVKKYVEAIEKIKPKAFVMENVKTIASNKQSFCVTHTDEKHIKNDLKLNIYSKEVTLFDGEHAKKVFELARQYDKNIDHLLLISEDDLYFLHNMCKKKKQIEQILSKQANLKLLNSIADKLVEKENLPQWYNEYTSKTRKIIDLLLENKKIENTNYYIDEIMKFWDIHRFYHGIAELKKKDAIFKYEVVGRTIRVKMETYIVIDFIKESFRYLGYKFKGDVLNAAAYGVPQTRERYILIGIKETLFKEEIELPKPIIDNPINYITVKEAIKDLEEIEPTKGGMDETQKRKNCPIIDSYFQKLVMVENYKDVHNHVCTATRETAQQRFEQIGQGENFHSLPDELKSSYENPERTQNTVYKRLDPNSPSDTVVNVRKSMWIHPVFNRAVSAREAARLQSFPDDYIFYGTKDSVYQQIGNAVPPVLGRAVAEEVLKLFGKKLRKEKTLKGIYEKFCL</sequence>
<reference evidence="8 9" key="1">
    <citation type="submission" date="2019-07" db="EMBL/GenBank/DDBJ databases">
        <authorList>
            <person name="Hibberd C M."/>
            <person name="Gehrig L. J."/>
            <person name="Chang H.-W."/>
            <person name="Venkatesh S."/>
        </authorList>
    </citation>
    <scope>NUCLEOTIDE SEQUENCE [LARGE SCALE GENOMIC DNA]</scope>
    <source>
        <strain evidence="8">Dorea_formicigenerans_SSTS_Bg7063</strain>
    </source>
</reference>
<evidence type="ECO:0000313" key="9">
    <source>
        <dbReference type="Proteomes" id="UP000358366"/>
    </source>
</evidence>
<feature type="compositionally biased region" description="Basic and acidic residues" evidence="7">
    <location>
        <begin position="435"/>
        <end position="447"/>
    </location>
</feature>
<dbReference type="RefSeq" id="WP_144125181.1">
    <property type="nucleotide sequence ID" value="NZ_CABHNI010000041.1"/>
</dbReference>
<evidence type="ECO:0000256" key="2">
    <source>
        <dbReference type="ARBA" id="ARBA00022603"/>
    </source>
</evidence>
<gene>
    <name evidence="8" type="primary">haeIIIM_1</name>
    <name evidence="8" type="ORF">DFSSTS7063_02207</name>
</gene>
<evidence type="ECO:0000256" key="4">
    <source>
        <dbReference type="ARBA" id="ARBA00022691"/>
    </source>
</evidence>
<evidence type="ECO:0000256" key="1">
    <source>
        <dbReference type="ARBA" id="ARBA00011975"/>
    </source>
</evidence>
<keyword evidence="5" id="KW-0680">Restriction system</keyword>
<dbReference type="InterPro" id="IPR001525">
    <property type="entry name" value="C5_MeTfrase"/>
</dbReference>
<evidence type="ECO:0000256" key="7">
    <source>
        <dbReference type="SAM" id="MobiDB-lite"/>
    </source>
</evidence>
<dbReference type="Pfam" id="PF00145">
    <property type="entry name" value="DNA_methylase"/>
    <property type="match status" value="2"/>
</dbReference>